<dbReference type="AlphaFoldDB" id="A0A4Q8LZ01"/>
<evidence type="ECO:0000313" key="3">
    <source>
        <dbReference type="Proteomes" id="UP000292087"/>
    </source>
</evidence>
<accession>A0A4Q8LZ01</accession>
<protein>
    <submittedName>
        <fullName evidence="2">Holin</fullName>
    </submittedName>
</protein>
<feature type="transmembrane region" description="Helical" evidence="1">
    <location>
        <begin position="78"/>
        <end position="96"/>
    </location>
</feature>
<keyword evidence="1" id="KW-0472">Membrane</keyword>
<dbReference type="RefSeq" id="WP_130522268.1">
    <property type="nucleotide sequence ID" value="NZ_SHLZ01000001.1"/>
</dbReference>
<dbReference type="EMBL" id="SHMF01000001">
    <property type="protein sequence ID" value="TAA37235.1"/>
    <property type="molecule type" value="Genomic_DNA"/>
</dbReference>
<evidence type="ECO:0000256" key="1">
    <source>
        <dbReference type="SAM" id="Phobius"/>
    </source>
</evidence>
<proteinExistence type="predicted"/>
<dbReference type="Proteomes" id="UP000292087">
    <property type="component" value="Unassembled WGS sequence"/>
</dbReference>
<feature type="transmembrane region" description="Helical" evidence="1">
    <location>
        <begin position="6"/>
        <end position="25"/>
    </location>
</feature>
<name>A0A4Q8LZ01_9GAMM</name>
<gene>
    <name evidence="2" type="ORF">EA656_00720</name>
</gene>
<keyword evidence="1" id="KW-0812">Transmembrane</keyword>
<reference evidence="2 3" key="1">
    <citation type="submission" date="2019-02" db="EMBL/GenBank/DDBJ databases">
        <title>WGS of Pseudoxanthomonas species novum from clinical isolates.</title>
        <authorList>
            <person name="Bernier A.-M."/>
            <person name="Bernard K."/>
            <person name="Vachon A."/>
        </authorList>
    </citation>
    <scope>NUCLEOTIDE SEQUENCE [LARGE SCALE GENOMIC DNA]</scope>
    <source>
        <strain evidence="2 3">NML140781</strain>
    </source>
</reference>
<keyword evidence="1" id="KW-1133">Transmembrane helix</keyword>
<feature type="transmembrane region" description="Helical" evidence="1">
    <location>
        <begin position="45"/>
        <end position="72"/>
    </location>
</feature>
<evidence type="ECO:0000313" key="2">
    <source>
        <dbReference type="EMBL" id="TAA37235.1"/>
    </source>
</evidence>
<sequence>MTISLWSLLSVPALTVIFLTAVAGLNDVQVRDLRALPRRGALIEVLLGVSFLATAWISFNIAVVCLLGGNVLSWRGCVLMWSIAGIFGTFGTFAPWRRWLQREVREKP</sequence>
<comment type="caution">
    <text evidence="2">The sequence shown here is derived from an EMBL/GenBank/DDBJ whole genome shotgun (WGS) entry which is preliminary data.</text>
</comment>
<organism evidence="2 3">
    <name type="scientific">Pseudoxanthomonas winnipegensis</name>
    <dbReference type="NCBI Taxonomy" id="2480810"/>
    <lineage>
        <taxon>Bacteria</taxon>
        <taxon>Pseudomonadati</taxon>
        <taxon>Pseudomonadota</taxon>
        <taxon>Gammaproteobacteria</taxon>
        <taxon>Lysobacterales</taxon>
        <taxon>Lysobacteraceae</taxon>
        <taxon>Pseudoxanthomonas</taxon>
    </lineage>
</organism>